<dbReference type="Pfam" id="PF00582">
    <property type="entry name" value="Usp"/>
    <property type="match status" value="2"/>
</dbReference>
<evidence type="ECO:0000256" key="1">
    <source>
        <dbReference type="ARBA" id="ARBA00008791"/>
    </source>
</evidence>
<evidence type="ECO:0000259" key="4">
    <source>
        <dbReference type="Pfam" id="PF00582"/>
    </source>
</evidence>
<name>A0AAX3EPS0_PAEUR</name>
<dbReference type="Gene3D" id="3.40.50.620">
    <property type="entry name" value="HUPs"/>
    <property type="match status" value="2"/>
</dbReference>
<dbReference type="RefSeq" id="WP_069696448.1">
    <property type="nucleotide sequence ID" value="NZ_CP043010.1"/>
</dbReference>
<sequence>MSTTNPIVVAVKDSPQSEAALGWAASRARKHHVPLVILHVADDHWSLNPATWNKQLRKAGEELLASAASRVSGQFGIDATTELLTGSVAGALGHYGPNVGLVVVGSGSPHLGGTLTDRALQIAGVTPAPLAVVGTADADGGSGIVVGADGSELSLRAVEFAAAEADREGEELTVLHAYQAPDPVSDAGLAPAELAELMDEQERVILSETVAGLRNTYPDLVVHKVLEPGKEPVRALTDAASGARMLVMGSHGRGGFARLVLGSTTHGVLTHLPCPTVVVPPSQDGSSTD</sequence>
<evidence type="ECO:0000256" key="3">
    <source>
        <dbReference type="ARBA" id="ARBA00022840"/>
    </source>
</evidence>
<keyword evidence="2" id="KW-0547">Nucleotide-binding</keyword>
<protein>
    <submittedName>
        <fullName evidence="5">Universal stress protein</fullName>
    </submittedName>
</protein>
<organism evidence="5 6">
    <name type="scientific">Paenarthrobacter ureafaciens</name>
    <dbReference type="NCBI Taxonomy" id="37931"/>
    <lineage>
        <taxon>Bacteria</taxon>
        <taxon>Bacillati</taxon>
        <taxon>Actinomycetota</taxon>
        <taxon>Actinomycetes</taxon>
        <taxon>Micrococcales</taxon>
        <taxon>Micrococcaceae</taxon>
        <taxon>Paenarthrobacter</taxon>
    </lineage>
</organism>
<evidence type="ECO:0000313" key="6">
    <source>
        <dbReference type="Proteomes" id="UP001163293"/>
    </source>
</evidence>
<evidence type="ECO:0000313" key="5">
    <source>
        <dbReference type="EMBL" id="UYV99407.1"/>
    </source>
</evidence>
<dbReference type="EMBL" id="CP101185">
    <property type="protein sequence ID" value="UYV99407.1"/>
    <property type="molecule type" value="Genomic_DNA"/>
</dbReference>
<dbReference type="GO" id="GO:0005524">
    <property type="term" value="F:ATP binding"/>
    <property type="evidence" value="ECO:0007669"/>
    <property type="project" value="UniProtKB-KW"/>
</dbReference>
<feature type="domain" description="UspA" evidence="4">
    <location>
        <begin position="5"/>
        <end position="91"/>
    </location>
</feature>
<dbReference type="AlphaFoldDB" id="A0AAX3EPS0"/>
<dbReference type="PANTHER" id="PTHR46268">
    <property type="entry name" value="STRESS RESPONSE PROTEIN NHAX"/>
    <property type="match status" value="1"/>
</dbReference>
<gene>
    <name evidence="5" type="ORF">NL394_09500</name>
</gene>
<evidence type="ECO:0000256" key="2">
    <source>
        <dbReference type="ARBA" id="ARBA00022741"/>
    </source>
</evidence>
<dbReference type="InterPro" id="IPR014729">
    <property type="entry name" value="Rossmann-like_a/b/a_fold"/>
</dbReference>
<proteinExistence type="inferred from homology"/>
<dbReference type="InterPro" id="IPR006015">
    <property type="entry name" value="Universal_stress_UspA"/>
</dbReference>
<reference evidence="5" key="1">
    <citation type="submission" date="2022-07" db="EMBL/GenBank/DDBJ databases">
        <authorList>
            <person name="Wu T."/>
        </authorList>
    </citation>
    <scope>NUCLEOTIDE SEQUENCE</scope>
    <source>
        <strain evidence="5">SD-1</strain>
    </source>
</reference>
<dbReference type="PRINTS" id="PR01438">
    <property type="entry name" value="UNVRSLSTRESS"/>
</dbReference>
<accession>A0AAX3EPS0</accession>
<dbReference type="SUPFAM" id="SSF52402">
    <property type="entry name" value="Adenine nucleotide alpha hydrolases-like"/>
    <property type="match status" value="2"/>
</dbReference>
<dbReference type="PANTHER" id="PTHR46268:SF27">
    <property type="entry name" value="UNIVERSAL STRESS PROTEIN RV2623"/>
    <property type="match status" value="1"/>
</dbReference>
<dbReference type="CDD" id="cd00293">
    <property type="entry name" value="USP-like"/>
    <property type="match status" value="1"/>
</dbReference>
<keyword evidence="3" id="KW-0067">ATP-binding</keyword>
<keyword evidence="6" id="KW-1185">Reference proteome</keyword>
<feature type="domain" description="UspA" evidence="4">
    <location>
        <begin position="144"/>
        <end position="280"/>
    </location>
</feature>
<dbReference type="InterPro" id="IPR006016">
    <property type="entry name" value="UspA"/>
</dbReference>
<dbReference type="Proteomes" id="UP001163293">
    <property type="component" value="Chromosome"/>
</dbReference>
<comment type="similarity">
    <text evidence="1">Belongs to the universal stress protein A family.</text>
</comment>